<dbReference type="InterPro" id="IPR004107">
    <property type="entry name" value="Integrase_SAM-like_N"/>
</dbReference>
<protein>
    <recommendedName>
        <fullName evidence="10">Tyrosine recombinase XerC</fullName>
    </recommendedName>
</protein>
<dbReference type="CDD" id="cd01195">
    <property type="entry name" value="INT_C_like_5"/>
    <property type="match status" value="1"/>
</dbReference>
<dbReference type="InterPro" id="IPR044068">
    <property type="entry name" value="CB"/>
</dbReference>
<evidence type="ECO:0000313" key="9">
    <source>
        <dbReference type="Proteomes" id="UP000271624"/>
    </source>
</evidence>
<accession>A0A433UJG1</accession>
<gene>
    <name evidence="8" type="ORF">DSM106972_094810</name>
</gene>
<dbReference type="InterPro" id="IPR011010">
    <property type="entry name" value="DNA_brk_join_enz"/>
</dbReference>
<name>A0A433UJG1_9CYAN</name>
<evidence type="ECO:0000259" key="6">
    <source>
        <dbReference type="PROSITE" id="PS51898"/>
    </source>
</evidence>
<reference evidence="8" key="2">
    <citation type="journal article" date="2019" name="Genome Biol. Evol.">
        <title>Day and night: Metabolic profiles and evolutionary relationships of six axenic non-marine cyanobacteria.</title>
        <authorList>
            <person name="Will S.E."/>
            <person name="Henke P."/>
            <person name="Boedeker C."/>
            <person name="Huang S."/>
            <person name="Brinkmann H."/>
            <person name="Rohde M."/>
            <person name="Jarek M."/>
            <person name="Friedl T."/>
            <person name="Seufert S."/>
            <person name="Schumacher M."/>
            <person name="Overmann J."/>
            <person name="Neumann-Schaal M."/>
            <person name="Petersen J."/>
        </authorList>
    </citation>
    <scope>NUCLEOTIDE SEQUENCE [LARGE SCALE GENOMIC DNA]</scope>
    <source>
        <strain evidence="8">PCC 7102</strain>
    </source>
</reference>
<dbReference type="GO" id="GO:0006310">
    <property type="term" value="P:DNA recombination"/>
    <property type="evidence" value="ECO:0007669"/>
    <property type="project" value="UniProtKB-KW"/>
</dbReference>
<evidence type="ECO:0000256" key="2">
    <source>
        <dbReference type="ARBA" id="ARBA00022908"/>
    </source>
</evidence>
<keyword evidence="2" id="KW-0229">DNA integration</keyword>
<keyword evidence="3 5" id="KW-0238">DNA-binding</keyword>
<evidence type="ECO:0000256" key="4">
    <source>
        <dbReference type="ARBA" id="ARBA00023172"/>
    </source>
</evidence>
<dbReference type="InterPro" id="IPR010998">
    <property type="entry name" value="Integrase_recombinase_N"/>
</dbReference>
<reference evidence="8" key="1">
    <citation type="submission" date="2018-12" db="EMBL/GenBank/DDBJ databases">
        <authorList>
            <person name="Will S."/>
            <person name="Neumann-Schaal M."/>
            <person name="Henke P."/>
        </authorList>
    </citation>
    <scope>NUCLEOTIDE SEQUENCE</scope>
    <source>
        <strain evidence="8">PCC 7102</strain>
    </source>
</reference>
<evidence type="ECO:0000313" key="8">
    <source>
        <dbReference type="EMBL" id="RUS93944.1"/>
    </source>
</evidence>
<sequence>MTDSSITVIQTAQLAPLVDFPIDQDTDVIDQLLADTRSPNTKRAYEKDLKDFFQFTTGRLPNQHLVLEFLQLEQSHAVGVVLKYKAHLINKKKLSEATVNRRLSAIKSLTTMGRKLGVCFYTLEDIKGEKVESYRDTTGIPSSEYARVISQIDRATLKGKRDYAILRLLWDNALRRGEVCSLNVGDFDAQAKTLRILGKGKGTQKTTIDLSFKTTEAITDWLIACGSSTKLKAPLFTVLAYNGNGTRLGGEAIRRLIDELSKEAGITKKMSPHRVRHSSITTVLDKNNGNYRATQRFSRHAKPDTVMKYDDNRQKLQKEMTDILADLI</sequence>
<evidence type="ECO:0000256" key="5">
    <source>
        <dbReference type="PROSITE-ProRule" id="PRU01248"/>
    </source>
</evidence>
<dbReference type="PROSITE" id="PS51900">
    <property type="entry name" value="CB"/>
    <property type="match status" value="1"/>
</dbReference>
<dbReference type="InterPro" id="IPR002104">
    <property type="entry name" value="Integrase_catalytic"/>
</dbReference>
<evidence type="ECO:0000256" key="3">
    <source>
        <dbReference type="ARBA" id="ARBA00023125"/>
    </source>
</evidence>
<dbReference type="OrthoDB" id="550438at2"/>
<dbReference type="Pfam" id="PF00589">
    <property type="entry name" value="Phage_integrase"/>
    <property type="match status" value="1"/>
</dbReference>
<dbReference type="Gene3D" id="1.10.150.130">
    <property type="match status" value="1"/>
</dbReference>
<evidence type="ECO:0008006" key="10">
    <source>
        <dbReference type="Google" id="ProtNLM"/>
    </source>
</evidence>
<dbReference type="SUPFAM" id="SSF47823">
    <property type="entry name" value="lambda integrase-like, N-terminal domain"/>
    <property type="match status" value="1"/>
</dbReference>
<dbReference type="RefSeq" id="WP_127087398.1">
    <property type="nucleotide sequence ID" value="NZ_RSCL01000053.1"/>
</dbReference>
<evidence type="ECO:0000259" key="7">
    <source>
        <dbReference type="PROSITE" id="PS51900"/>
    </source>
</evidence>
<dbReference type="Proteomes" id="UP000271624">
    <property type="component" value="Unassembled WGS sequence"/>
</dbReference>
<dbReference type="InterPro" id="IPR013762">
    <property type="entry name" value="Integrase-like_cat_sf"/>
</dbReference>
<dbReference type="PROSITE" id="PS51898">
    <property type="entry name" value="TYR_RECOMBINASE"/>
    <property type="match status" value="1"/>
</dbReference>
<dbReference type="PANTHER" id="PTHR30349">
    <property type="entry name" value="PHAGE INTEGRASE-RELATED"/>
    <property type="match status" value="1"/>
</dbReference>
<dbReference type="Pfam" id="PF02899">
    <property type="entry name" value="Phage_int_SAM_1"/>
    <property type="match status" value="1"/>
</dbReference>
<dbReference type="GO" id="GO:0015074">
    <property type="term" value="P:DNA integration"/>
    <property type="evidence" value="ECO:0007669"/>
    <property type="project" value="UniProtKB-KW"/>
</dbReference>
<dbReference type="InterPro" id="IPR050090">
    <property type="entry name" value="Tyrosine_recombinase_XerCD"/>
</dbReference>
<keyword evidence="9" id="KW-1185">Reference proteome</keyword>
<proteinExistence type="inferred from homology"/>
<feature type="domain" description="Core-binding (CB)" evidence="7">
    <location>
        <begin position="23"/>
        <end position="114"/>
    </location>
</feature>
<keyword evidence="4" id="KW-0233">DNA recombination</keyword>
<dbReference type="AlphaFoldDB" id="A0A433UJG1"/>
<dbReference type="EMBL" id="RSCL01000053">
    <property type="protein sequence ID" value="RUS93944.1"/>
    <property type="molecule type" value="Genomic_DNA"/>
</dbReference>
<organism evidence="8 9">
    <name type="scientific">Dulcicalothrix desertica PCC 7102</name>
    <dbReference type="NCBI Taxonomy" id="232991"/>
    <lineage>
        <taxon>Bacteria</taxon>
        <taxon>Bacillati</taxon>
        <taxon>Cyanobacteriota</taxon>
        <taxon>Cyanophyceae</taxon>
        <taxon>Nostocales</taxon>
        <taxon>Calotrichaceae</taxon>
        <taxon>Dulcicalothrix</taxon>
    </lineage>
</organism>
<comment type="caution">
    <text evidence="8">The sequence shown here is derived from an EMBL/GenBank/DDBJ whole genome shotgun (WGS) entry which is preliminary data.</text>
</comment>
<dbReference type="Gene3D" id="1.10.443.10">
    <property type="entry name" value="Intergrase catalytic core"/>
    <property type="match status" value="1"/>
</dbReference>
<feature type="domain" description="Tyr recombinase" evidence="6">
    <location>
        <begin position="135"/>
        <end position="322"/>
    </location>
</feature>
<dbReference type="GO" id="GO:0003677">
    <property type="term" value="F:DNA binding"/>
    <property type="evidence" value="ECO:0007669"/>
    <property type="project" value="UniProtKB-UniRule"/>
</dbReference>
<evidence type="ECO:0000256" key="1">
    <source>
        <dbReference type="ARBA" id="ARBA00008857"/>
    </source>
</evidence>
<dbReference type="PANTHER" id="PTHR30349:SF64">
    <property type="entry name" value="PROPHAGE INTEGRASE INTD-RELATED"/>
    <property type="match status" value="1"/>
</dbReference>
<comment type="similarity">
    <text evidence="1">Belongs to the 'phage' integrase family.</text>
</comment>
<dbReference type="SUPFAM" id="SSF56349">
    <property type="entry name" value="DNA breaking-rejoining enzymes"/>
    <property type="match status" value="1"/>
</dbReference>